<dbReference type="Pfam" id="PF20434">
    <property type="entry name" value="BD-FAE"/>
    <property type="match status" value="1"/>
</dbReference>
<dbReference type="EMBL" id="QKUF01000023">
    <property type="protein sequence ID" value="PZW24061.1"/>
    <property type="molecule type" value="Genomic_DNA"/>
</dbReference>
<organism evidence="3 4">
    <name type="scientific">Thermosporothrix hazakensis</name>
    <dbReference type="NCBI Taxonomy" id="644383"/>
    <lineage>
        <taxon>Bacteria</taxon>
        <taxon>Bacillati</taxon>
        <taxon>Chloroflexota</taxon>
        <taxon>Ktedonobacteria</taxon>
        <taxon>Ktedonobacterales</taxon>
        <taxon>Thermosporotrichaceae</taxon>
        <taxon>Thermosporothrix</taxon>
    </lineage>
</organism>
<gene>
    <name evidence="3" type="ORF">EI42_04752</name>
</gene>
<sequence length="210" mass="23263">MLADHEGAPVAQWLAQHGLTTFVLRYRHAPAYHHPIPLQDAQRAVRFVRHHALSWGLDPERIGMLGFSAGGHLTSMVATHPEPGQPKAADPIELQSSHLNAHALIYPVISTTMNPEIFETLLGRTPDAKQMDLFSSENHVTAQTSPAFLVHSTEDGYILVAHSDRYAASLQRAGVSYTYVRDNLGGHGFGLQESWGPQCLQWFRALGWSR</sequence>
<dbReference type="Proteomes" id="UP000248806">
    <property type="component" value="Unassembled WGS sequence"/>
</dbReference>
<evidence type="ECO:0000256" key="1">
    <source>
        <dbReference type="ARBA" id="ARBA00022801"/>
    </source>
</evidence>
<keyword evidence="4" id="KW-1185">Reference proteome</keyword>
<dbReference type="PANTHER" id="PTHR48081:SF6">
    <property type="entry name" value="PEPTIDASE S9 PROLYL OLIGOPEPTIDASE CATALYTIC DOMAIN-CONTAINING PROTEIN"/>
    <property type="match status" value="1"/>
</dbReference>
<dbReference type="GO" id="GO:0016787">
    <property type="term" value="F:hydrolase activity"/>
    <property type="evidence" value="ECO:0007669"/>
    <property type="project" value="UniProtKB-KW"/>
</dbReference>
<name>A0A326U9X3_THEHA</name>
<dbReference type="SUPFAM" id="SSF53474">
    <property type="entry name" value="alpha/beta-Hydrolases"/>
    <property type="match status" value="1"/>
</dbReference>
<accession>A0A326U9X3</accession>
<dbReference type="AlphaFoldDB" id="A0A326U9X3"/>
<keyword evidence="1 3" id="KW-0378">Hydrolase</keyword>
<dbReference type="Gene3D" id="3.40.50.1820">
    <property type="entry name" value="alpha/beta hydrolase"/>
    <property type="match status" value="1"/>
</dbReference>
<feature type="domain" description="BD-FAE-like" evidence="2">
    <location>
        <begin position="10"/>
        <end position="168"/>
    </location>
</feature>
<proteinExistence type="predicted"/>
<comment type="caution">
    <text evidence="3">The sequence shown here is derived from an EMBL/GenBank/DDBJ whole genome shotgun (WGS) entry which is preliminary data.</text>
</comment>
<dbReference type="InterPro" id="IPR049492">
    <property type="entry name" value="BD-FAE-like_dom"/>
</dbReference>
<dbReference type="InterPro" id="IPR050300">
    <property type="entry name" value="GDXG_lipolytic_enzyme"/>
</dbReference>
<evidence type="ECO:0000259" key="2">
    <source>
        <dbReference type="Pfam" id="PF20434"/>
    </source>
</evidence>
<evidence type="ECO:0000313" key="3">
    <source>
        <dbReference type="EMBL" id="PZW24061.1"/>
    </source>
</evidence>
<dbReference type="PANTHER" id="PTHR48081">
    <property type="entry name" value="AB HYDROLASE SUPERFAMILY PROTEIN C4A8.06C"/>
    <property type="match status" value="1"/>
</dbReference>
<reference evidence="3 4" key="1">
    <citation type="submission" date="2018-06" db="EMBL/GenBank/DDBJ databases">
        <title>Genomic Encyclopedia of Archaeal and Bacterial Type Strains, Phase II (KMG-II): from individual species to whole genera.</title>
        <authorList>
            <person name="Goeker M."/>
        </authorList>
    </citation>
    <scope>NUCLEOTIDE SEQUENCE [LARGE SCALE GENOMIC DNA]</scope>
    <source>
        <strain evidence="3 4">ATCC BAA-1881</strain>
    </source>
</reference>
<protein>
    <submittedName>
        <fullName evidence="3">Alpha/beta hydrolase family protein</fullName>
    </submittedName>
</protein>
<dbReference type="InterPro" id="IPR029058">
    <property type="entry name" value="AB_hydrolase_fold"/>
</dbReference>
<evidence type="ECO:0000313" key="4">
    <source>
        <dbReference type="Proteomes" id="UP000248806"/>
    </source>
</evidence>